<evidence type="ECO:0000256" key="2">
    <source>
        <dbReference type="ARBA" id="ARBA00022723"/>
    </source>
</evidence>
<dbReference type="EMBL" id="JBFOLJ010000003">
    <property type="protein sequence ID" value="KAL2548109.1"/>
    <property type="molecule type" value="Genomic_DNA"/>
</dbReference>
<dbReference type="PANTHER" id="PTHR10543">
    <property type="entry name" value="BETA-CAROTENE DIOXYGENASE"/>
    <property type="match status" value="1"/>
</dbReference>
<evidence type="ECO:0000313" key="7">
    <source>
        <dbReference type="EMBL" id="KAL2548109.1"/>
    </source>
</evidence>
<feature type="binding site" evidence="5">
    <location>
        <position position="252"/>
    </location>
    <ligand>
        <name>Fe cation</name>
        <dbReference type="ChEBI" id="CHEBI:24875"/>
        <note>catalytic</note>
    </ligand>
</feature>
<gene>
    <name evidence="7" type="ORF">Fot_09639</name>
</gene>
<keyword evidence="3 7" id="KW-0560">Oxidoreductase</keyword>
<name>A0ABD1WEM0_9LAMI</name>
<dbReference type="Proteomes" id="UP001604277">
    <property type="component" value="Unassembled WGS sequence"/>
</dbReference>
<dbReference type="GO" id="GO:0051213">
    <property type="term" value="F:dioxygenase activity"/>
    <property type="evidence" value="ECO:0007669"/>
    <property type="project" value="UniProtKB-KW"/>
</dbReference>
<keyword evidence="2 5" id="KW-0479">Metal-binding</keyword>
<keyword evidence="8" id="KW-1185">Reference proteome</keyword>
<organism evidence="7 8">
    <name type="scientific">Forsythia ovata</name>
    <dbReference type="NCBI Taxonomy" id="205694"/>
    <lineage>
        <taxon>Eukaryota</taxon>
        <taxon>Viridiplantae</taxon>
        <taxon>Streptophyta</taxon>
        <taxon>Embryophyta</taxon>
        <taxon>Tracheophyta</taxon>
        <taxon>Spermatophyta</taxon>
        <taxon>Magnoliopsida</taxon>
        <taxon>eudicotyledons</taxon>
        <taxon>Gunneridae</taxon>
        <taxon>Pentapetalae</taxon>
        <taxon>asterids</taxon>
        <taxon>lamiids</taxon>
        <taxon>Lamiales</taxon>
        <taxon>Oleaceae</taxon>
        <taxon>Forsythieae</taxon>
        <taxon>Forsythia</taxon>
    </lineage>
</organism>
<dbReference type="PANTHER" id="PTHR10543:SF46">
    <property type="entry name" value="CAROTENOID CLEAVAGE DIOXYGENASE 4, CHLOROPLASTIC-RELATED"/>
    <property type="match status" value="1"/>
</dbReference>
<evidence type="ECO:0000256" key="6">
    <source>
        <dbReference type="SAM" id="MobiDB-lite"/>
    </source>
</evidence>
<protein>
    <submittedName>
        <fullName evidence="7">Carotenoid cleavage dioxygenase 4</fullName>
    </submittedName>
</protein>
<accession>A0ABD1WEM0</accession>
<sequence length="450" mass="49200">MAPKLAPKLAIEIENEGQFRTTNSAAAAARPAPQPRKKQTKLTMAISPSSIFNAFDEFINTFIDPPLRPSVDPRYVLSGNFAPVNELSPTECQILEGHLPPCLDGAYIRNGPNPQFLPRGPYHLFDGDGMIHSIKISQGKATFCSRYVKTYKYGVECETGCAVLPNIFSGFNGLAACAARGAVSAARVLTGEYNPSNGIGLANTSLALFGGTLYALGESDLPYVVKVAQDGDIITLGRHDFDGKLVMSMTAHPKTDPDTGETFGFRYGPAPPFLTFFRFDVHGRKQPDVPIFSMTSPSFVHDFAITKNYAIFPEMQIGMKLTDIGSGPPLGADRSKVPRLGVIPRYAKDETEMKWFDVPGFNNIHAINAWDENGGDTIVMVAPNVLSVEHSLERMDLVHSLIEKVKIDLKTGTVSRHPLSTRNLVFAVINPAYVGKKNNFRLNPSPNRRV</sequence>
<comment type="cofactor">
    <cofactor evidence="5">
        <name>Fe(2+)</name>
        <dbReference type="ChEBI" id="CHEBI:29033"/>
    </cofactor>
    <text evidence="5">Binds 1 Fe(2+) ion per subunit.</text>
</comment>
<evidence type="ECO:0000313" key="8">
    <source>
        <dbReference type="Proteomes" id="UP001604277"/>
    </source>
</evidence>
<evidence type="ECO:0000256" key="4">
    <source>
        <dbReference type="ARBA" id="ARBA00023004"/>
    </source>
</evidence>
<comment type="similarity">
    <text evidence="1">Belongs to the carotenoid oxygenase family.</text>
</comment>
<dbReference type="GO" id="GO:0046872">
    <property type="term" value="F:metal ion binding"/>
    <property type="evidence" value="ECO:0007669"/>
    <property type="project" value="UniProtKB-KW"/>
</dbReference>
<evidence type="ECO:0000256" key="5">
    <source>
        <dbReference type="PIRSR" id="PIRSR604294-1"/>
    </source>
</evidence>
<feature type="region of interest" description="Disordered" evidence="6">
    <location>
        <begin position="21"/>
        <end position="41"/>
    </location>
</feature>
<keyword evidence="4 5" id="KW-0408">Iron</keyword>
<dbReference type="InterPro" id="IPR004294">
    <property type="entry name" value="Carotenoid_Oase"/>
</dbReference>
<comment type="caution">
    <text evidence="7">The sequence shown here is derived from an EMBL/GenBank/DDBJ whole genome shotgun (WGS) entry which is preliminary data.</text>
</comment>
<dbReference type="AlphaFoldDB" id="A0ABD1WEM0"/>
<evidence type="ECO:0000256" key="3">
    <source>
        <dbReference type="ARBA" id="ARBA00022964"/>
    </source>
</evidence>
<evidence type="ECO:0000256" key="1">
    <source>
        <dbReference type="ARBA" id="ARBA00006787"/>
    </source>
</evidence>
<dbReference type="Pfam" id="PF03055">
    <property type="entry name" value="RPE65"/>
    <property type="match status" value="1"/>
</dbReference>
<feature type="binding site" evidence="5">
    <location>
        <position position="301"/>
    </location>
    <ligand>
        <name>Fe cation</name>
        <dbReference type="ChEBI" id="CHEBI:24875"/>
        <note>catalytic</note>
    </ligand>
</feature>
<feature type="binding site" evidence="5">
    <location>
        <position position="365"/>
    </location>
    <ligand>
        <name>Fe cation</name>
        <dbReference type="ChEBI" id="CHEBI:24875"/>
        <note>catalytic</note>
    </ligand>
</feature>
<proteinExistence type="inferred from homology"/>
<reference evidence="8" key="1">
    <citation type="submission" date="2024-07" db="EMBL/GenBank/DDBJ databases">
        <title>Two chromosome-level genome assemblies of Korean endemic species Abeliophyllum distichum and Forsythia ovata (Oleaceae).</title>
        <authorList>
            <person name="Jang H."/>
        </authorList>
    </citation>
    <scope>NUCLEOTIDE SEQUENCE [LARGE SCALE GENOMIC DNA]</scope>
</reference>
<keyword evidence="3 7" id="KW-0223">Dioxygenase</keyword>